<feature type="transmembrane region" description="Helical" evidence="1">
    <location>
        <begin position="24"/>
        <end position="46"/>
    </location>
</feature>
<dbReference type="InterPro" id="IPR005182">
    <property type="entry name" value="YdbS-like_PH"/>
</dbReference>
<dbReference type="Pfam" id="PF03703">
    <property type="entry name" value="bPH_2"/>
    <property type="match status" value="3"/>
</dbReference>
<accession>A0ABS0VSS0</accession>
<keyword evidence="1" id="KW-1133">Transmembrane helix</keyword>
<proteinExistence type="predicted"/>
<evidence type="ECO:0000313" key="4">
    <source>
        <dbReference type="Proteomes" id="UP000625574"/>
    </source>
</evidence>
<feature type="transmembrane region" description="Helical" evidence="1">
    <location>
        <begin position="171"/>
        <end position="192"/>
    </location>
</feature>
<keyword evidence="4" id="KW-1185">Reference proteome</keyword>
<reference evidence="3 4" key="1">
    <citation type="submission" date="2020-12" db="EMBL/GenBank/DDBJ databases">
        <title>Genome public.</title>
        <authorList>
            <person name="Sun Q."/>
        </authorList>
    </citation>
    <scope>NUCLEOTIDE SEQUENCE [LARGE SCALE GENOMIC DNA]</scope>
    <source>
        <strain evidence="3 4">CCM 8864</strain>
    </source>
</reference>
<comment type="caution">
    <text evidence="3">The sequence shown here is derived from an EMBL/GenBank/DDBJ whole genome shotgun (WGS) entry which is preliminary data.</text>
</comment>
<dbReference type="PANTHER" id="PTHR34473">
    <property type="entry name" value="UPF0699 TRANSMEMBRANE PROTEIN YDBS"/>
    <property type="match status" value="1"/>
</dbReference>
<protein>
    <submittedName>
        <fullName evidence="3">PH domain-containing protein</fullName>
    </submittedName>
</protein>
<evidence type="ECO:0000259" key="2">
    <source>
        <dbReference type="Pfam" id="PF03703"/>
    </source>
</evidence>
<evidence type="ECO:0000313" key="3">
    <source>
        <dbReference type="EMBL" id="MBI8999391.1"/>
    </source>
</evidence>
<keyword evidence="1" id="KW-0472">Membrane</keyword>
<feature type="domain" description="YdbS-like PH" evidence="2">
    <location>
        <begin position="46"/>
        <end position="122"/>
    </location>
</feature>
<keyword evidence="1" id="KW-0812">Transmembrane</keyword>
<evidence type="ECO:0000256" key="1">
    <source>
        <dbReference type="SAM" id="Phobius"/>
    </source>
</evidence>
<organism evidence="3 4">
    <name type="scientific">Corynebacterium marambiense</name>
    <dbReference type="NCBI Taxonomy" id="2765364"/>
    <lineage>
        <taxon>Bacteria</taxon>
        <taxon>Bacillati</taxon>
        <taxon>Actinomycetota</taxon>
        <taxon>Actinomycetes</taxon>
        <taxon>Mycobacteriales</taxon>
        <taxon>Corynebacteriaceae</taxon>
        <taxon>Corynebacterium</taxon>
    </lineage>
</organism>
<sequence>MGESVFGILRGLISGQIHVDTRPLLIGVGGFISVCVLIWLVSGIWWRAMGYRLTAEEVVHRQGVVGVRVRTARYDRIQAVDIVESVVARICGLAAVRVETAGGEDSVIEISYLRKKMAERLRVEILGLLGGETVGAGRQDAPSTGFPDTEPDSAVAAGDIIVAPIPVVRSLVAACLSGWFLFALPTLIIVIIHPGALGMLWPVFIGSLPSTWNIIDNSWRFTVRREGGEDLDITYGLADRRRQTLKLSRVHSVEIRQRTLWRLTGWWSVRVCVAGYGVSEGGGTTKILPVGTREEAVRIAVLLSPLTAAEVEESAQPEGWTRPVLRSPRRARWVSPICWRRRAVTFAGGPGDDGQDLPEAVILHGGRFSRRVSMVALPHIQEITLETGPVGRLLDFASVKMHLVEGPVLMVADNLETEDAVWLLELLRRRRLPVLATVTELR</sequence>
<dbReference type="PIRSF" id="PIRSF026631">
    <property type="entry name" value="UCP026631"/>
    <property type="match status" value="1"/>
</dbReference>
<dbReference type="Proteomes" id="UP000625574">
    <property type="component" value="Unassembled WGS sequence"/>
</dbReference>
<name>A0ABS0VSS0_9CORY</name>
<dbReference type="EMBL" id="JAEIOT010000004">
    <property type="protein sequence ID" value="MBI8999391.1"/>
    <property type="molecule type" value="Genomic_DNA"/>
</dbReference>
<feature type="domain" description="YdbS-like PH" evidence="2">
    <location>
        <begin position="360"/>
        <end position="409"/>
    </location>
</feature>
<dbReference type="InterPro" id="IPR014529">
    <property type="entry name" value="UCP026631"/>
</dbReference>
<gene>
    <name evidence="3" type="ORF">JDV76_00125</name>
</gene>
<dbReference type="PANTHER" id="PTHR34473:SF3">
    <property type="entry name" value="TRANSMEMBRANE PROTEIN-RELATED"/>
    <property type="match status" value="1"/>
</dbReference>
<feature type="domain" description="YdbS-like PH" evidence="2">
    <location>
        <begin position="219"/>
        <end position="278"/>
    </location>
</feature>